<evidence type="ECO:0000313" key="7">
    <source>
        <dbReference type="EMBL" id="OAD66923.1"/>
    </source>
</evidence>
<gene>
    <name evidence="7" type="ORF">PHYBLDRAFT_70282</name>
</gene>
<comment type="similarity">
    <text evidence="5">Belongs to the Fanconi anemia protein FANCD2 family.</text>
</comment>
<feature type="compositionally biased region" description="Polar residues" evidence="6">
    <location>
        <begin position="851"/>
        <end position="867"/>
    </location>
</feature>
<organism evidence="7 8">
    <name type="scientific">Phycomyces blakesleeanus (strain ATCC 8743b / DSM 1359 / FGSC 10004 / NBRC 33097 / NRRL 1555)</name>
    <dbReference type="NCBI Taxonomy" id="763407"/>
    <lineage>
        <taxon>Eukaryota</taxon>
        <taxon>Fungi</taxon>
        <taxon>Fungi incertae sedis</taxon>
        <taxon>Mucoromycota</taxon>
        <taxon>Mucoromycotina</taxon>
        <taxon>Mucoromycetes</taxon>
        <taxon>Mucorales</taxon>
        <taxon>Phycomycetaceae</taxon>
        <taxon>Phycomyces</taxon>
    </lineage>
</organism>
<dbReference type="Pfam" id="PF14631">
    <property type="entry name" value="FancD2"/>
    <property type="match status" value="1"/>
</dbReference>
<evidence type="ECO:0000256" key="6">
    <source>
        <dbReference type="SAM" id="MobiDB-lite"/>
    </source>
</evidence>
<evidence type="ECO:0008006" key="9">
    <source>
        <dbReference type="Google" id="ProtNLM"/>
    </source>
</evidence>
<dbReference type="PANTHER" id="PTHR32086:SF0">
    <property type="entry name" value="FANCONI ANEMIA GROUP D2 PROTEIN"/>
    <property type="match status" value="1"/>
</dbReference>
<keyword evidence="2" id="KW-1017">Isopeptide bond</keyword>
<dbReference type="VEuPathDB" id="FungiDB:PHYBLDRAFT_70282"/>
<keyword evidence="4" id="KW-0539">Nucleus</keyword>
<dbReference type="InParanoid" id="A0A162TGD1"/>
<name>A0A162TGD1_PHYB8</name>
<comment type="subcellular location">
    <subcellularLocation>
        <location evidence="1">Nucleus</location>
    </subcellularLocation>
</comment>
<evidence type="ECO:0000256" key="2">
    <source>
        <dbReference type="ARBA" id="ARBA00022499"/>
    </source>
</evidence>
<feature type="compositionally biased region" description="Polar residues" evidence="6">
    <location>
        <begin position="1449"/>
        <end position="1461"/>
    </location>
</feature>
<dbReference type="InterPro" id="IPR029448">
    <property type="entry name" value="FANCD2"/>
</dbReference>
<protein>
    <recommendedName>
        <fullName evidence="9">Fanconi anemia group D2 protein</fullName>
    </recommendedName>
</protein>
<proteinExistence type="inferred from homology"/>
<dbReference type="GO" id="GO:0031573">
    <property type="term" value="P:mitotic intra-S DNA damage checkpoint signaling"/>
    <property type="evidence" value="ECO:0007669"/>
    <property type="project" value="TreeGrafter"/>
</dbReference>
<dbReference type="RefSeq" id="XP_018284963.1">
    <property type="nucleotide sequence ID" value="XM_018442252.1"/>
</dbReference>
<dbReference type="GO" id="GO:0007129">
    <property type="term" value="P:homologous chromosome pairing at meiosis"/>
    <property type="evidence" value="ECO:0007669"/>
    <property type="project" value="TreeGrafter"/>
</dbReference>
<dbReference type="GO" id="GO:0070182">
    <property type="term" value="F:DNA polymerase binding"/>
    <property type="evidence" value="ECO:0007669"/>
    <property type="project" value="TreeGrafter"/>
</dbReference>
<feature type="region of interest" description="Disordered" evidence="6">
    <location>
        <begin position="836"/>
        <end position="867"/>
    </location>
</feature>
<dbReference type="GO" id="GO:0005634">
    <property type="term" value="C:nucleus"/>
    <property type="evidence" value="ECO:0007669"/>
    <property type="project" value="UniProtKB-SubCell"/>
</dbReference>
<dbReference type="STRING" id="763407.A0A162TGD1"/>
<sequence>MSTMVFVEILQKAGCTLDLDKSSVTFHISLDYITSSSYYSYSCQTYILFPRNITEVEPILFRRQLGRILRSHANYPDIVDEFIENLQTVTEDVEIFRRCLLPSTVSEQVSRSSRATLNSTSLFKTLLAVDVVQPKIITYLLERLPEFYTELENDNSSSSTPRLILQQLRWLDYIVEPEVLTDKLIEIIDITPPIIQHEIITSLPEIINDSEHKPIVVYLKELMMINTVLTVPILDALSNLTLHSESLDDVRDVVLERLDSAELDDLPVIVKFLLHTVSPTTVDIVISGIRQNLDFRTLGKVQQAEISHSVAGHKSKLQKEDSNKHYPEALILESIKLGLQVHKFVCDGWIKAISALNGPREHKVLDVLILFTLHSMPSTKKKAESIFKKKILCGGITGALLEETILCHANGLTSYWNTILSLTEFVLRSNQKSTAVAQCAGALYASAFKSCDAYYRQEIVGLLVTHIGSVEMNVALSVLLKLVRSDAKSMAVYADFVKGILDYLDNLSLFQIRTLFNIFSVLALMVEDHCDGRDSSLWSDIQIVIRKQLSNPREKYKKIGIIACIAAIEVLGSKQTCSEAATGSSTQGNSDSYTAEQALRHPVLKQAIDLVDMVLRHCKQYPLCLALVYDELSHSVKSGCLDRRFELWVRDKMTNDFLESYMMDLEEATQKVESAQNNHEISFKPELWMNLDKEESQVVINLYDLVHGVEESKRRSLVIPLCSIFNLMQSCEKRITDGKLDDVDAVLGCGIVLFQVDDIDNMVRELHPEEFEEACDLLFYAVNWYRELIKAFSTLEDAETREKLALRLKNIITLESVLEKLLKHVPGFVPLEFHASSSAPNTRDSTKAHPGTQNSQMIKSDPTSGQDSQFEIFKAPFKKDAGPRAYLPQFETINDLRKYMRALDINALRLLKPVETSSGEIIKFDYKENNYLLKDLNQKLDIKLGQTVKKKINEDRFPTSNAILLEKISAARFVKEVVQYLPLILQTLENLYEDAQLQENEPGRVEEGGREMALSIKLCVNILSKLFLWPDLENIENSFILQSLVSCLADRISEISTKKNALNSIIQDAFTYLSRFGDNMMEARPSVDLSKILIRMMALSDNPSSMKPGALAAINRILSTNWLDRITIKKDILFLVEKSIELSEDPLQVMYEYMTFVLPTYERDSCDERDRVVEDYPLLRPDTVLYYYQAVLNQIVSNLQSSQRSGMEFEDMVLYYSKIVKLFERTTNNIKIKSQRELFIHLLKTGRVFIKLFTVICIPFFTNVFKAYRETILSTFKDFQTSTRILQTICSHVKAVKDNNLASHVPALKMALENVLYQVKILLNENNVPSDAFVLGALKHRDIRGVEVSSQLPRDDVSDDEDEEEQVMELQEGSDNEEEGEEGEEEEESEGGHLGPATKRRLEAKKAYQKSRMGNSTYSIRTTSQIPASSDEEDSLQFSENGSEDESETSSPTAPLSYSPESISKSSKISAAVHERPKLSEPPNKKGRFAKNHRDASGKDKVFSLTRLKTESEEE</sequence>
<feature type="compositionally biased region" description="Acidic residues" evidence="6">
    <location>
        <begin position="1357"/>
        <end position="1389"/>
    </location>
</feature>
<feature type="region of interest" description="Disordered" evidence="6">
    <location>
        <begin position="1349"/>
        <end position="1515"/>
    </location>
</feature>
<evidence type="ECO:0000256" key="3">
    <source>
        <dbReference type="ARBA" id="ARBA00022843"/>
    </source>
</evidence>
<reference evidence="8" key="1">
    <citation type="submission" date="2015-06" db="EMBL/GenBank/DDBJ databases">
        <title>Expansion of signal transduction pathways in fungi by whole-genome duplication.</title>
        <authorList>
            <consortium name="DOE Joint Genome Institute"/>
            <person name="Corrochano L.M."/>
            <person name="Kuo A."/>
            <person name="Marcet-Houben M."/>
            <person name="Polaino S."/>
            <person name="Salamov A."/>
            <person name="Villalobos J.M."/>
            <person name="Alvarez M.I."/>
            <person name="Avalos J."/>
            <person name="Benito E.P."/>
            <person name="Benoit I."/>
            <person name="Burger G."/>
            <person name="Camino L.P."/>
            <person name="Canovas D."/>
            <person name="Cerda-Olmedo E."/>
            <person name="Cheng J.-F."/>
            <person name="Dominguez A."/>
            <person name="Elias M."/>
            <person name="Eslava A.P."/>
            <person name="Glaser F."/>
            <person name="Grimwood J."/>
            <person name="Gutierrez G."/>
            <person name="Heitman J."/>
            <person name="Henrissat B."/>
            <person name="Iturriaga E.A."/>
            <person name="Lang B.F."/>
            <person name="Lavin J.L."/>
            <person name="Lee S."/>
            <person name="Li W."/>
            <person name="Lindquist E."/>
            <person name="Lopez-Garcia S."/>
            <person name="Luque E.M."/>
            <person name="Marcos A.T."/>
            <person name="Martin J."/>
            <person name="McCluskey K."/>
            <person name="Medina H.R."/>
            <person name="Miralles-Duran A."/>
            <person name="Miyazaki A."/>
            <person name="Munoz-Torres E."/>
            <person name="Oguiza J.A."/>
            <person name="Ohm R."/>
            <person name="Olmedo M."/>
            <person name="Orejas M."/>
            <person name="Ortiz-Castellanos L."/>
            <person name="Pisabarro A.G."/>
            <person name="Rodriguez-Romero J."/>
            <person name="Ruiz-Herrera J."/>
            <person name="Ruiz-Vazquez R."/>
            <person name="Sanz C."/>
            <person name="Schackwitz W."/>
            <person name="Schmutz J."/>
            <person name="Shahriari M."/>
            <person name="Shelest E."/>
            <person name="Silva-Franco F."/>
            <person name="Soanes D."/>
            <person name="Syed K."/>
            <person name="Tagua V.G."/>
            <person name="Talbot N.J."/>
            <person name="Thon M."/>
            <person name="De vries R.P."/>
            <person name="Wiebenga A."/>
            <person name="Yadav J.S."/>
            <person name="Braun E.L."/>
            <person name="Baker S."/>
            <person name="Garre V."/>
            <person name="Horwitz B."/>
            <person name="Torres-Martinez S."/>
            <person name="Idnurm A."/>
            <person name="Herrera-Estrella A."/>
            <person name="Gabaldon T."/>
            <person name="Grigoriev I.V."/>
        </authorList>
    </citation>
    <scope>NUCLEOTIDE SEQUENCE [LARGE SCALE GENOMIC DNA]</scope>
    <source>
        <strain evidence="8">NRRL 1555(-)</strain>
    </source>
</reference>
<evidence type="ECO:0000256" key="1">
    <source>
        <dbReference type="ARBA" id="ARBA00004123"/>
    </source>
</evidence>
<accession>A0A162TGD1</accession>
<dbReference type="GeneID" id="29003158"/>
<evidence type="ECO:0000313" key="8">
    <source>
        <dbReference type="Proteomes" id="UP000077315"/>
    </source>
</evidence>
<dbReference type="OrthoDB" id="27031at2759"/>
<dbReference type="EMBL" id="KV441026">
    <property type="protein sequence ID" value="OAD66923.1"/>
    <property type="molecule type" value="Genomic_DNA"/>
</dbReference>
<dbReference type="GO" id="GO:0036297">
    <property type="term" value="P:interstrand cross-link repair"/>
    <property type="evidence" value="ECO:0007669"/>
    <property type="project" value="TreeGrafter"/>
</dbReference>
<dbReference type="GO" id="GO:1990918">
    <property type="term" value="P:double-strand break repair involved in meiotic recombination"/>
    <property type="evidence" value="ECO:0007669"/>
    <property type="project" value="TreeGrafter"/>
</dbReference>
<keyword evidence="8" id="KW-1185">Reference proteome</keyword>
<feature type="compositionally biased region" description="Low complexity" evidence="6">
    <location>
        <begin position="1462"/>
        <end position="1472"/>
    </location>
</feature>
<feature type="compositionally biased region" description="Polar residues" evidence="6">
    <location>
        <begin position="1412"/>
        <end position="1428"/>
    </location>
</feature>
<evidence type="ECO:0000256" key="5">
    <source>
        <dbReference type="ARBA" id="ARBA00093456"/>
    </source>
</evidence>
<evidence type="ECO:0000256" key="4">
    <source>
        <dbReference type="ARBA" id="ARBA00023242"/>
    </source>
</evidence>
<feature type="compositionally biased region" description="Basic and acidic residues" evidence="6">
    <location>
        <begin position="1492"/>
        <end position="1515"/>
    </location>
</feature>
<dbReference type="PANTHER" id="PTHR32086">
    <property type="entry name" value="FANCONI ANEMIA GROUP D2 PROTEIN"/>
    <property type="match status" value="1"/>
</dbReference>
<keyword evidence="3" id="KW-0832">Ubl conjugation</keyword>
<dbReference type="Proteomes" id="UP000077315">
    <property type="component" value="Unassembled WGS sequence"/>
</dbReference>
<dbReference type="GO" id="GO:0000793">
    <property type="term" value="C:condensed chromosome"/>
    <property type="evidence" value="ECO:0007669"/>
    <property type="project" value="TreeGrafter"/>
</dbReference>